<dbReference type="EMBL" id="CP036267">
    <property type="protein sequence ID" value="QDT34291.1"/>
    <property type="molecule type" value="Genomic_DNA"/>
</dbReference>
<keyword evidence="2" id="KW-1185">Reference proteome</keyword>
<gene>
    <name evidence="1" type="ORF">Mal48_35510</name>
</gene>
<reference evidence="1 2" key="1">
    <citation type="submission" date="2019-02" db="EMBL/GenBank/DDBJ databases">
        <title>Deep-cultivation of Planctomycetes and their phenomic and genomic characterization uncovers novel biology.</title>
        <authorList>
            <person name="Wiegand S."/>
            <person name="Jogler M."/>
            <person name="Boedeker C."/>
            <person name="Pinto D."/>
            <person name="Vollmers J."/>
            <person name="Rivas-Marin E."/>
            <person name="Kohn T."/>
            <person name="Peeters S.H."/>
            <person name="Heuer A."/>
            <person name="Rast P."/>
            <person name="Oberbeckmann S."/>
            <person name="Bunk B."/>
            <person name="Jeske O."/>
            <person name="Meyerdierks A."/>
            <person name="Storesund J.E."/>
            <person name="Kallscheuer N."/>
            <person name="Luecker S."/>
            <person name="Lage O.M."/>
            <person name="Pohl T."/>
            <person name="Merkel B.J."/>
            <person name="Hornburger P."/>
            <person name="Mueller R.-W."/>
            <person name="Bruemmer F."/>
            <person name="Labrenz M."/>
            <person name="Spormann A.M."/>
            <person name="Op den Camp H."/>
            <person name="Overmann J."/>
            <person name="Amann R."/>
            <person name="Jetten M.S.M."/>
            <person name="Mascher T."/>
            <person name="Medema M.H."/>
            <person name="Devos D.P."/>
            <person name="Kaster A.-K."/>
            <person name="Ovreas L."/>
            <person name="Rohde M."/>
            <person name="Galperin M.Y."/>
            <person name="Jogler C."/>
        </authorList>
    </citation>
    <scope>NUCLEOTIDE SEQUENCE [LARGE SCALE GENOMIC DNA]</scope>
    <source>
        <strain evidence="1 2">Mal48</strain>
    </source>
</reference>
<organism evidence="1 2">
    <name type="scientific">Thalassoglobus polymorphus</name>
    <dbReference type="NCBI Taxonomy" id="2527994"/>
    <lineage>
        <taxon>Bacteria</taxon>
        <taxon>Pseudomonadati</taxon>
        <taxon>Planctomycetota</taxon>
        <taxon>Planctomycetia</taxon>
        <taxon>Planctomycetales</taxon>
        <taxon>Planctomycetaceae</taxon>
        <taxon>Thalassoglobus</taxon>
    </lineage>
</organism>
<evidence type="ECO:0000313" key="1">
    <source>
        <dbReference type="EMBL" id="QDT34291.1"/>
    </source>
</evidence>
<evidence type="ECO:0000313" key="2">
    <source>
        <dbReference type="Proteomes" id="UP000315724"/>
    </source>
</evidence>
<dbReference type="Proteomes" id="UP000315724">
    <property type="component" value="Chromosome"/>
</dbReference>
<name>A0A517QRP9_9PLAN</name>
<proteinExistence type="predicted"/>
<protein>
    <submittedName>
        <fullName evidence="1">Uncharacterized protein</fullName>
    </submittedName>
</protein>
<accession>A0A517QRP9</accession>
<sequence length="42" mass="4793">MRNSHEVNSSHSYKSVRLDIAATPKRADNEVMQSVANRLDKH</sequence>
<dbReference type="KEGG" id="tpol:Mal48_35510"/>
<dbReference type="AlphaFoldDB" id="A0A517QRP9"/>